<feature type="non-terminal residue" evidence="2">
    <location>
        <position position="1"/>
    </location>
</feature>
<dbReference type="EMBL" id="OW240915">
    <property type="protein sequence ID" value="CAH2285909.1"/>
    <property type="molecule type" value="Genomic_DNA"/>
</dbReference>
<dbReference type="Proteomes" id="UP001295444">
    <property type="component" value="Chromosome 04"/>
</dbReference>
<name>A0AAD1S1H0_PELCU</name>
<organism evidence="2 3">
    <name type="scientific">Pelobates cultripes</name>
    <name type="common">Western spadefoot toad</name>
    <dbReference type="NCBI Taxonomy" id="61616"/>
    <lineage>
        <taxon>Eukaryota</taxon>
        <taxon>Metazoa</taxon>
        <taxon>Chordata</taxon>
        <taxon>Craniata</taxon>
        <taxon>Vertebrata</taxon>
        <taxon>Euteleostomi</taxon>
        <taxon>Amphibia</taxon>
        <taxon>Batrachia</taxon>
        <taxon>Anura</taxon>
        <taxon>Pelobatoidea</taxon>
        <taxon>Pelobatidae</taxon>
        <taxon>Pelobates</taxon>
    </lineage>
</organism>
<feature type="non-terminal residue" evidence="2">
    <location>
        <position position="144"/>
    </location>
</feature>
<protein>
    <submittedName>
        <fullName evidence="2">Uncharacterized protein</fullName>
    </submittedName>
</protein>
<keyword evidence="3" id="KW-1185">Reference proteome</keyword>
<accession>A0AAD1S1H0</accession>
<proteinExistence type="predicted"/>
<sequence>LKNLSAKRKWRHNLGLLGSTVDGRVKKVEEGTQGLTTQSQKLEAQNAELQHTQSSLTNSLESMEDRHRSRNVKIRGIPETVIPEDLTQYARRLIATILTPQQEKQTMIDGVYRIPRATRAPADSPRDVILQFQTRSAQLTLMAA</sequence>
<evidence type="ECO:0000313" key="3">
    <source>
        <dbReference type="Proteomes" id="UP001295444"/>
    </source>
</evidence>
<gene>
    <name evidence="2" type="ORF">PECUL_23A000967</name>
</gene>
<evidence type="ECO:0000313" key="2">
    <source>
        <dbReference type="EMBL" id="CAH2285909.1"/>
    </source>
</evidence>
<feature type="region of interest" description="Disordered" evidence="1">
    <location>
        <begin position="46"/>
        <end position="69"/>
    </location>
</feature>
<dbReference type="Gene3D" id="3.30.70.1820">
    <property type="entry name" value="L1 transposable element, RRM domain"/>
    <property type="match status" value="1"/>
</dbReference>
<dbReference type="AlphaFoldDB" id="A0AAD1S1H0"/>
<evidence type="ECO:0000256" key="1">
    <source>
        <dbReference type="SAM" id="MobiDB-lite"/>
    </source>
</evidence>
<reference evidence="2" key="1">
    <citation type="submission" date="2022-03" db="EMBL/GenBank/DDBJ databases">
        <authorList>
            <person name="Alioto T."/>
            <person name="Alioto T."/>
            <person name="Gomez Garrido J."/>
        </authorList>
    </citation>
    <scope>NUCLEOTIDE SEQUENCE</scope>
</reference>
<feature type="compositionally biased region" description="Polar residues" evidence="1">
    <location>
        <begin position="46"/>
        <end position="61"/>
    </location>
</feature>